<sequence>MSGHIIEIPQTKGKASIWEQRLKVAAYCRISTDHEDQEQSLENQVAFYTNYVKRNPYWKLVSVYADRSSGLHTKNRPGYQQLLKDCRRKKIDLILVKSLSRFGRDAQETIRTIRRLKAMGIGVYVELGGLNTLTTPDSIIDMYAAFDQAESQERSDNIKFGIRQRMRSGKVLLNHSQFLGYTKGTDGVLRVVPEEAEIVRKIFALYLQGNGVRKIKRYLEEHGIKTVSGKSEWSTSTIDRMLSNEKYIGQILMQKTYTSDFLTGKQIRNQGDLDMYFIEDAHEAIIDKETFEKVQARKKHAAK</sequence>
<dbReference type="InterPro" id="IPR006119">
    <property type="entry name" value="Resolv_N"/>
</dbReference>
<organism evidence="3 4">
    <name type="scientific">Candidatus Intestinimonas pullistercoris</name>
    <dbReference type="NCBI Taxonomy" id="2838623"/>
    <lineage>
        <taxon>Bacteria</taxon>
        <taxon>Bacillati</taxon>
        <taxon>Bacillota</taxon>
        <taxon>Clostridia</taxon>
        <taxon>Eubacteriales</taxon>
        <taxon>Intestinimonas</taxon>
    </lineage>
</organism>
<dbReference type="Gene3D" id="3.90.1750.20">
    <property type="entry name" value="Putative Large Serine Recombinase, Chain B, Domain 2"/>
    <property type="match status" value="1"/>
</dbReference>
<proteinExistence type="predicted"/>
<reference evidence="3" key="1">
    <citation type="journal article" date="2021" name="PeerJ">
        <title>Extensive microbial diversity within the chicken gut microbiome revealed by metagenomics and culture.</title>
        <authorList>
            <person name="Gilroy R."/>
            <person name="Ravi A."/>
            <person name="Getino M."/>
            <person name="Pursley I."/>
            <person name="Horton D.L."/>
            <person name="Alikhan N.F."/>
            <person name="Baker D."/>
            <person name="Gharbi K."/>
            <person name="Hall N."/>
            <person name="Watson M."/>
            <person name="Adriaenssens E.M."/>
            <person name="Foster-Nyarko E."/>
            <person name="Jarju S."/>
            <person name="Secka A."/>
            <person name="Antonio M."/>
            <person name="Oren A."/>
            <person name="Chaudhuri R.R."/>
            <person name="La Ragione R."/>
            <person name="Hildebrand F."/>
            <person name="Pallen M.J."/>
        </authorList>
    </citation>
    <scope>NUCLEOTIDE SEQUENCE</scope>
    <source>
        <strain evidence="3">CHK186-1790</strain>
    </source>
</reference>
<dbReference type="Pfam" id="PF07508">
    <property type="entry name" value="Recombinase"/>
    <property type="match status" value="1"/>
</dbReference>
<dbReference type="GO" id="GO:0003677">
    <property type="term" value="F:DNA binding"/>
    <property type="evidence" value="ECO:0007669"/>
    <property type="project" value="InterPro"/>
</dbReference>
<comment type="caution">
    <text evidence="3">The sequence shown here is derived from an EMBL/GenBank/DDBJ whole genome shotgun (WGS) entry which is preliminary data.</text>
</comment>
<protein>
    <submittedName>
        <fullName evidence="3">Recombinase family protein</fullName>
    </submittedName>
</protein>
<dbReference type="PROSITE" id="PS51736">
    <property type="entry name" value="RECOMBINASES_3"/>
    <property type="match status" value="1"/>
</dbReference>
<dbReference type="InterPro" id="IPR050639">
    <property type="entry name" value="SSR_resolvase"/>
</dbReference>
<feature type="domain" description="Recombinase" evidence="2">
    <location>
        <begin position="178"/>
        <end position="303"/>
    </location>
</feature>
<dbReference type="Proteomes" id="UP000823882">
    <property type="component" value="Unassembled WGS sequence"/>
</dbReference>
<dbReference type="PANTHER" id="PTHR30461:SF23">
    <property type="entry name" value="DNA RECOMBINASE-RELATED"/>
    <property type="match status" value="1"/>
</dbReference>
<dbReference type="EMBL" id="DWWJ01000072">
    <property type="protein sequence ID" value="HJC40645.1"/>
    <property type="molecule type" value="Genomic_DNA"/>
</dbReference>
<evidence type="ECO:0000259" key="1">
    <source>
        <dbReference type="PROSITE" id="PS51736"/>
    </source>
</evidence>
<dbReference type="Gene3D" id="3.40.50.1390">
    <property type="entry name" value="Resolvase, N-terminal catalytic domain"/>
    <property type="match status" value="1"/>
</dbReference>
<dbReference type="SMART" id="SM00857">
    <property type="entry name" value="Resolvase"/>
    <property type="match status" value="1"/>
</dbReference>
<evidence type="ECO:0000259" key="2">
    <source>
        <dbReference type="PROSITE" id="PS51737"/>
    </source>
</evidence>
<dbReference type="SUPFAM" id="SSF53041">
    <property type="entry name" value="Resolvase-like"/>
    <property type="match status" value="1"/>
</dbReference>
<reference evidence="3" key="2">
    <citation type="submission" date="2021-04" db="EMBL/GenBank/DDBJ databases">
        <authorList>
            <person name="Gilroy R."/>
        </authorList>
    </citation>
    <scope>NUCLEOTIDE SEQUENCE</scope>
    <source>
        <strain evidence="3">CHK186-1790</strain>
    </source>
</reference>
<evidence type="ECO:0000313" key="4">
    <source>
        <dbReference type="Proteomes" id="UP000823882"/>
    </source>
</evidence>
<dbReference type="CDD" id="cd00338">
    <property type="entry name" value="Ser_Recombinase"/>
    <property type="match status" value="1"/>
</dbReference>
<dbReference type="AlphaFoldDB" id="A0A9D2NY86"/>
<dbReference type="Pfam" id="PF00239">
    <property type="entry name" value="Resolvase"/>
    <property type="match status" value="1"/>
</dbReference>
<evidence type="ECO:0000313" key="3">
    <source>
        <dbReference type="EMBL" id="HJC40645.1"/>
    </source>
</evidence>
<dbReference type="InterPro" id="IPR038109">
    <property type="entry name" value="DNA_bind_recomb_sf"/>
</dbReference>
<dbReference type="GO" id="GO:0000150">
    <property type="term" value="F:DNA strand exchange activity"/>
    <property type="evidence" value="ECO:0007669"/>
    <property type="project" value="InterPro"/>
</dbReference>
<gene>
    <name evidence="3" type="ORF">H9701_03715</name>
</gene>
<dbReference type="PANTHER" id="PTHR30461">
    <property type="entry name" value="DNA-INVERTASE FROM LAMBDOID PROPHAGE"/>
    <property type="match status" value="1"/>
</dbReference>
<dbReference type="InterPro" id="IPR036162">
    <property type="entry name" value="Resolvase-like_N_sf"/>
</dbReference>
<accession>A0A9D2NY86</accession>
<feature type="domain" description="Resolvase/invertase-type recombinase catalytic" evidence="1">
    <location>
        <begin position="23"/>
        <end position="169"/>
    </location>
</feature>
<dbReference type="PROSITE" id="PS51737">
    <property type="entry name" value="RECOMBINASE_DNA_BIND"/>
    <property type="match status" value="1"/>
</dbReference>
<name>A0A9D2NY86_9FIRM</name>
<dbReference type="InterPro" id="IPR011109">
    <property type="entry name" value="DNA_bind_recombinase_dom"/>
</dbReference>